<evidence type="ECO:0000256" key="3">
    <source>
        <dbReference type="ARBA" id="ARBA00022475"/>
    </source>
</evidence>
<dbReference type="Gene3D" id="1.10.3720.10">
    <property type="entry name" value="MetI-like"/>
    <property type="match status" value="1"/>
</dbReference>
<evidence type="ECO:0000313" key="12">
    <source>
        <dbReference type="EMBL" id="CAB4847779.1"/>
    </source>
</evidence>
<name>A0A6J6A3Y2_9ZZZZ</name>
<evidence type="ECO:0000313" key="11">
    <source>
        <dbReference type="EMBL" id="CAB4829168.1"/>
    </source>
</evidence>
<dbReference type="AlphaFoldDB" id="A0A6J6A3Y2"/>
<comment type="subcellular location">
    <subcellularLocation>
        <location evidence="1">Cell membrane</location>
        <topology evidence="1">Multi-pass membrane protein</topology>
    </subcellularLocation>
</comment>
<evidence type="ECO:0000256" key="2">
    <source>
        <dbReference type="ARBA" id="ARBA00022448"/>
    </source>
</evidence>
<dbReference type="EMBL" id="CAFBMT010000004">
    <property type="protein sequence ID" value="CAB4923323.1"/>
    <property type="molecule type" value="Genomic_DNA"/>
</dbReference>
<dbReference type="EMBL" id="CAFBIY010000020">
    <property type="protein sequence ID" value="CAB4847779.1"/>
    <property type="molecule type" value="Genomic_DNA"/>
</dbReference>
<evidence type="ECO:0000313" key="14">
    <source>
        <dbReference type="EMBL" id="CAB5013830.1"/>
    </source>
</evidence>
<keyword evidence="6 7" id="KW-0472">Membrane</keyword>
<dbReference type="Pfam" id="PF00528">
    <property type="entry name" value="BPD_transp_1"/>
    <property type="match status" value="1"/>
</dbReference>
<dbReference type="InterPro" id="IPR000515">
    <property type="entry name" value="MetI-like"/>
</dbReference>
<evidence type="ECO:0000313" key="10">
    <source>
        <dbReference type="EMBL" id="CAB4722076.1"/>
    </source>
</evidence>
<evidence type="ECO:0000256" key="5">
    <source>
        <dbReference type="ARBA" id="ARBA00022989"/>
    </source>
</evidence>
<accession>A0A6J6A3Y2</accession>
<dbReference type="InterPro" id="IPR051393">
    <property type="entry name" value="ABC_transporter_permease"/>
</dbReference>
<dbReference type="GO" id="GO:0005886">
    <property type="term" value="C:plasma membrane"/>
    <property type="evidence" value="ECO:0007669"/>
    <property type="project" value="UniProtKB-SubCell"/>
</dbReference>
<reference evidence="9" key="1">
    <citation type="submission" date="2020-05" db="EMBL/GenBank/DDBJ databases">
        <authorList>
            <person name="Chiriac C."/>
            <person name="Salcher M."/>
            <person name="Ghai R."/>
            <person name="Kavagutti S V."/>
        </authorList>
    </citation>
    <scope>NUCLEOTIDE SEQUENCE</scope>
</reference>
<dbReference type="PANTHER" id="PTHR30193">
    <property type="entry name" value="ABC TRANSPORTER PERMEASE PROTEIN"/>
    <property type="match status" value="1"/>
</dbReference>
<keyword evidence="4 7" id="KW-0812">Transmembrane</keyword>
<dbReference type="PROSITE" id="PS50928">
    <property type="entry name" value="ABC_TM1"/>
    <property type="match status" value="1"/>
</dbReference>
<dbReference type="EMBL" id="CAFBOL010000121">
    <property type="protein sequence ID" value="CAB5013830.1"/>
    <property type="molecule type" value="Genomic_DNA"/>
</dbReference>
<dbReference type="PANTHER" id="PTHR30193:SF37">
    <property type="entry name" value="INNER MEMBRANE ABC TRANSPORTER PERMEASE PROTEIN YCJO"/>
    <property type="match status" value="1"/>
</dbReference>
<dbReference type="EMBL" id="CAFAAV010000164">
    <property type="protein sequence ID" value="CAB4829168.1"/>
    <property type="molecule type" value="Genomic_DNA"/>
</dbReference>
<feature type="transmembrane region" description="Helical" evidence="7">
    <location>
        <begin position="106"/>
        <end position="126"/>
    </location>
</feature>
<dbReference type="EMBL" id="CAEZYF010000007">
    <property type="protein sequence ID" value="CAB4722076.1"/>
    <property type="molecule type" value="Genomic_DNA"/>
</dbReference>
<protein>
    <submittedName>
        <fullName evidence="9">Unannotated protein</fullName>
    </submittedName>
</protein>
<evidence type="ECO:0000256" key="6">
    <source>
        <dbReference type="ARBA" id="ARBA00023136"/>
    </source>
</evidence>
<dbReference type="InterPro" id="IPR035906">
    <property type="entry name" value="MetI-like_sf"/>
</dbReference>
<evidence type="ECO:0000256" key="7">
    <source>
        <dbReference type="SAM" id="Phobius"/>
    </source>
</evidence>
<evidence type="ECO:0000313" key="13">
    <source>
        <dbReference type="EMBL" id="CAB4923323.1"/>
    </source>
</evidence>
<feature type="transmembrane region" description="Helical" evidence="7">
    <location>
        <begin position="202"/>
        <end position="222"/>
    </location>
</feature>
<organism evidence="9">
    <name type="scientific">freshwater metagenome</name>
    <dbReference type="NCBI Taxonomy" id="449393"/>
    <lineage>
        <taxon>unclassified sequences</taxon>
        <taxon>metagenomes</taxon>
        <taxon>ecological metagenomes</taxon>
    </lineage>
</organism>
<evidence type="ECO:0000256" key="4">
    <source>
        <dbReference type="ARBA" id="ARBA00022692"/>
    </source>
</evidence>
<evidence type="ECO:0000313" key="9">
    <source>
        <dbReference type="EMBL" id="CAB4363048.1"/>
    </source>
</evidence>
<keyword evidence="3" id="KW-1003">Cell membrane</keyword>
<keyword evidence="2" id="KW-0813">Transport</keyword>
<feature type="transmembrane region" description="Helical" evidence="7">
    <location>
        <begin position="157"/>
        <end position="181"/>
    </location>
</feature>
<dbReference type="CDD" id="cd06261">
    <property type="entry name" value="TM_PBP2"/>
    <property type="match status" value="1"/>
</dbReference>
<dbReference type="EMBL" id="CAESGF010000004">
    <property type="protein sequence ID" value="CAB4363048.1"/>
    <property type="molecule type" value="Genomic_DNA"/>
</dbReference>
<sequence length="298" mass="32244">MKRKLRDLPPALLMLVPSLGLLAVWTIYPLVRAVDYGHKACDISVRNCRDVGWDRYWTVFQSKEFQDALLVSLKLALMTVPVGLVLGIGLAVLADKQLKGIGIFRTVFSSTVATSVAVASLVWFVLLQPQVGVLADLLSGWIPKLKNPGLLNDSSTALPAVALSSIWASLGFTFIIIMAGLQSVPRDLYESAFVDGAGSFRRFTNVTLPMLTPSILFVTVVLTTRALQAYGEIALLTGGGPQDTKATTTIPYLIYGNNSLVHNDIGIKSASAVLLFLLCLTFAAVQFRGFGKRVHYGN</sequence>
<proteinExistence type="predicted"/>
<feature type="transmembrane region" description="Helical" evidence="7">
    <location>
        <begin position="12"/>
        <end position="31"/>
    </location>
</feature>
<dbReference type="SUPFAM" id="SSF161098">
    <property type="entry name" value="MetI-like"/>
    <property type="match status" value="1"/>
</dbReference>
<feature type="domain" description="ABC transmembrane type-1" evidence="8">
    <location>
        <begin position="69"/>
        <end position="286"/>
    </location>
</feature>
<feature type="transmembrane region" description="Helical" evidence="7">
    <location>
        <begin position="75"/>
        <end position="94"/>
    </location>
</feature>
<evidence type="ECO:0000256" key="1">
    <source>
        <dbReference type="ARBA" id="ARBA00004651"/>
    </source>
</evidence>
<gene>
    <name evidence="10" type="ORF">UFOPK2656_01429</name>
    <name evidence="11" type="ORF">UFOPK3099_01925</name>
    <name evidence="12" type="ORF">UFOPK3267_00548</name>
    <name evidence="13" type="ORF">UFOPK3651_01000</name>
    <name evidence="14" type="ORF">UFOPK3931_02959</name>
    <name evidence="9" type="ORF">UFOPK4189_00825</name>
</gene>
<dbReference type="GO" id="GO:0055085">
    <property type="term" value="P:transmembrane transport"/>
    <property type="evidence" value="ECO:0007669"/>
    <property type="project" value="InterPro"/>
</dbReference>
<evidence type="ECO:0000259" key="8">
    <source>
        <dbReference type="PROSITE" id="PS50928"/>
    </source>
</evidence>
<keyword evidence="5 7" id="KW-1133">Transmembrane helix</keyword>
<feature type="transmembrane region" description="Helical" evidence="7">
    <location>
        <begin position="265"/>
        <end position="285"/>
    </location>
</feature>